<evidence type="ECO:0000256" key="4">
    <source>
        <dbReference type="ARBA" id="ARBA00022598"/>
    </source>
</evidence>
<evidence type="ECO:0000256" key="10">
    <source>
        <dbReference type="ARBA" id="ARBA00023306"/>
    </source>
</evidence>
<evidence type="ECO:0000256" key="8">
    <source>
        <dbReference type="ARBA" id="ARBA00022960"/>
    </source>
</evidence>
<keyword evidence="7 12" id="KW-0067">ATP-binding</keyword>
<comment type="similarity">
    <text evidence="2 12">Belongs to the MurCDEF family. MurE subfamily.</text>
</comment>
<dbReference type="InterPro" id="IPR036565">
    <property type="entry name" value="Mur-like_cat_sf"/>
</dbReference>
<keyword evidence="4 12" id="KW-0436">Ligase</keyword>
<evidence type="ECO:0000256" key="1">
    <source>
        <dbReference type="ARBA" id="ARBA00004752"/>
    </source>
</evidence>
<evidence type="ECO:0000313" key="17">
    <source>
        <dbReference type="EMBL" id="MBM7570553.1"/>
    </source>
</evidence>
<dbReference type="Proteomes" id="UP001296943">
    <property type="component" value="Unassembled WGS sequence"/>
</dbReference>
<name>A0ABS2MXB8_9BACI</name>
<comment type="caution">
    <text evidence="17">The sequence shown here is derived from an EMBL/GenBank/DDBJ whole genome shotgun (WGS) entry which is preliminary data.</text>
</comment>
<feature type="binding site" evidence="12">
    <location>
        <position position="183"/>
    </location>
    <ligand>
        <name>UDP-N-acetyl-alpha-D-muramoyl-L-alanyl-D-glutamate</name>
        <dbReference type="ChEBI" id="CHEBI:83900"/>
    </ligand>
</feature>
<comment type="pathway">
    <text evidence="1 12 13">Cell wall biogenesis; peptidoglycan biosynthesis.</text>
</comment>
<feature type="domain" description="Mur ligase N-terminal catalytic" evidence="14">
    <location>
        <begin position="24"/>
        <end position="97"/>
    </location>
</feature>
<dbReference type="PANTHER" id="PTHR23135">
    <property type="entry name" value="MUR LIGASE FAMILY MEMBER"/>
    <property type="match status" value="1"/>
</dbReference>
<keyword evidence="11 12" id="KW-0961">Cell wall biogenesis/degradation</keyword>
<dbReference type="NCBIfam" id="TIGR01085">
    <property type="entry name" value="murE"/>
    <property type="match status" value="1"/>
</dbReference>
<evidence type="ECO:0000256" key="11">
    <source>
        <dbReference type="ARBA" id="ARBA00023316"/>
    </source>
</evidence>
<comment type="cofactor">
    <cofactor evidence="12">
        <name>Mg(2+)</name>
        <dbReference type="ChEBI" id="CHEBI:18420"/>
    </cofactor>
</comment>
<protein>
    <recommendedName>
        <fullName evidence="12">UDP-N-acetylmuramyl-tripeptide synthetase</fullName>
        <ecNumber evidence="12">6.3.2.-</ecNumber>
    </recommendedName>
    <alternativeName>
        <fullName evidence="12">UDP-MurNAc-tripeptide synthetase</fullName>
    </alternativeName>
</protein>
<keyword evidence="18" id="KW-1185">Reference proteome</keyword>
<dbReference type="InterPro" id="IPR036615">
    <property type="entry name" value="Mur_ligase_C_dom_sf"/>
</dbReference>
<accession>A0ABS2MXB8</accession>
<dbReference type="Pfam" id="PF02875">
    <property type="entry name" value="Mur_ligase_C"/>
    <property type="match status" value="1"/>
</dbReference>
<dbReference type="Pfam" id="PF08245">
    <property type="entry name" value="Mur_ligase_M"/>
    <property type="match status" value="1"/>
</dbReference>
<evidence type="ECO:0000256" key="9">
    <source>
        <dbReference type="ARBA" id="ARBA00022984"/>
    </source>
</evidence>
<comment type="caution">
    <text evidence="12">Lacks conserved residue(s) required for the propagation of feature annotation.</text>
</comment>
<sequence length="486" mass="54175">MELLQVLKDIQHECKSLDTLDRLKITGIAESSSSIKEGFLFVAIKGNTFDGHHFIDDAITKGASAIIGEQELSGLSVPYIKVENSRQALGVLAKNYYGNPSKSKVMIAVTGTNGKTTTSYLLKHILEENGLSCSLIGTIQTIVNGESMKSKNTTPSSLTINHLLNKSKDQFVILEASSHGLSQYRLEGMEFDLCLFLNLTHEHLDYHETLENYFETKASLFNKLKRDGKAIINADDIWGRKLVEKLQHEQVQTFSVGQSMDNDYFISKIEPSPNPTIKIEENSKQQTISFPMAGTHNLYNAAMAYAAAQQLSIQTKDIIDSTKTFPGVDGRFEVFPQQNGSNVIVDYAHTADAVFHCLHTARSSGAQRIIHIFGFRGNRDTTKRKEMIQITADLSDQYVLTMDDLNAVPLKEMLHTLESLNSTYGNDKGVIIPDRTLAIEHAVANSKKGDWIIITGKGHEQYQQAFALPTKTDKETVMYFKSLKLK</sequence>
<dbReference type="Gene3D" id="3.40.1190.10">
    <property type="entry name" value="Mur-like, catalytic domain"/>
    <property type="match status" value="1"/>
</dbReference>
<feature type="domain" description="Mur ligase central" evidence="16">
    <location>
        <begin position="109"/>
        <end position="308"/>
    </location>
</feature>
<reference evidence="17 18" key="1">
    <citation type="submission" date="2021-01" db="EMBL/GenBank/DDBJ databases">
        <title>Genomic Encyclopedia of Type Strains, Phase IV (KMG-IV): sequencing the most valuable type-strain genomes for metagenomic binning, comparative biology and taxonomic classification.</title>
        <authorList>
            <person name="Goeker M."/>
        </authorList>
    </citation>
    <scope>NUCLEOTIDE SEQUENCE [LARGE SCALE GENOMIC DNA]</scope>
    <source>
        <strain evidence="17 18">DSM 23711</strain>
    </source>
</reference>
<dbReference type="SUPFAM" id="SSF63418">
    <property type="entry name" value="MurE/MurF N-terminal domain"/>
    <property type="match status" value="1"/>
</dbReference>
<dbReference type="EMBL" id="JAFBDR010000004">
    <property type="protein sequence ID" value="MBM7570553.1"/>
    <property type="molecule type" value="Genomic_DNA"/>
</dbReference>
<keyword evidence="8 12" id="KW-0133">Cell shape</keyword>
<dbReference type="PANTHER" id="PTHR23135:SF4">
    <property type="entry name" value="UDP-N-ACETYLMURAMOYL-L-ALANYL-D-GLUTAMATE--2,6-DIAMINOPIMELATE LIGASE MURE HOMOLOG, CHLOROPLASTIC"/>
    <property type="match status" value="1"/>
</dbReference>
<evidence type="ECO:0000256" key="12">
    <source>
        <dbReference type="HAMAP-Rule" id="MF_00208"/>
    </source>
</evidence>
<evidence type="ECO:0000256" key="5">
    <source>
        <dbReference type="ARBA" id="ARBA00022618"/>
    </source>
</evidence>
<keyword evidence="3 12" id="KW-0963">Cytoplasm</keyword>
<dbReference type="InterPro" id="IPR005761">
    <property type="entry name" value="UDP-N-AcMur-Glu-dNH2Pim_ligase"/>
</dbReference>
<gene>
    <name evidence="12" type="primary">murE</name>
    <name evidence="17" type="ORF">JOC48_001031</name>
</gene>
<keyword evidence="5 12" id="KW-0132">Cell division</keyword>
<feature type="binding site" evidence="12">
    <location>
        <position position="152"/>
    </location>
    <ligand>
        <name>UDP-N-acetyl-alpha-D-muramoyl-L-alanyl-D-glutamate</name>
        <dbReference type="ChEBI" id="CHEBI:83900"/>
    </ligand>
</feature>
<comment type="subcellular location">
    <subcellularLocation>
        <location evidence="12 13">Cytoplasm</location>
    </subcellularLocation>
</comment>
<keyword evidence="10 12" id="KW-0131">Cell cycle</keyword>
<dbReference type="Gene3D" id="3.40.1390.10">
    <property type="entry name" value="MurE/MurF, N-terminal domain"/>
    <property type="match status" value="1"/>
</dbReference>
<keyword evidence="9 12" id="KW-0573">Peptidoglycan synthesis</keyword>
<dbReference type="InterPro" id="IPR018109">
    <property type="entry name" value="Folylpolyglutamate_synth_CS"/>
</dbReference>
<feature type="binding site" evidence="12">
    <location>
        <begin position="153"/>
        <end position="154"/>
    </location>
    <ligand>
        <name>UDP-N-acetyl-alpha-D-muramoyl-L-alanyl-D-glutamate</name>
        <dbReference type="ChEBI" id="CHEBI:83900"/>
    </ligand>
</feature>
<proteinExistence type="inferred from homology"/>
<evidence type="ECO:0000256" key="2">
    <source>
        <dbReference type="ARBA" id="ARBA00005898"/>
    </source>
</evidence>
<dbReference type="RefSeq" id="WP_204497981.1">
    <property type="nucleotide sequence ID" value="NZ_JAFBDR010000004.1"/>
</dbReference>
<dbReference type="Pfam" id="PF01225">
    <property type="entry name" value="Mur_ligase"/>
    <property type="match status" value="1"/>
</dbReference>
<dbReference type="GO" id="GO:0008765">
    <property type="term" value="F:UDP-N-acetylmuramoylalanyl-D-glutamate-2,6-diaminopimelate ligase activity"/>
    <property type="evidence" value="ECO:0007669"/>
    <property type="project" value="UniProtKB-EC"/>
</dbReference>
<comment type="function">
    <text evidence="12">Catalyzes the addition of an amino acid to the nucleotide precursor UDP-N-acetylmuramoyl-L-alanyl-D-glutamate (UMAG) in the biosynthesis of bacterial cell-wall peptidoglycan.</text>
</comment>
<dbReference type="InterPro" id="IPR013221">
    <property type="entry name" value="Mur_ligase_cen"/>
</dbReference>
<dbReference type="SUPFAM" id="SSF53623">
    <property type="entry name" value="MurD-like peptide ligases, catalytic domain"/>
    <property type="match status" value="1"/>
</dbReference>
<keyword evidence="6 12" id="KW-0547">Nucleotide-binding</keyword>
<dbReference type="InterPro" id="IPR035911">
    <property type="entry name" value="MurE/MurF_N"/>
</dbReference>
<dbReference type="NCBIfam" id="NF001126">
    <property type="entry name" value="PRK00139.1-4"/>
    <property type="match status" value="1"/>
</dbReference>
<evidence type="ECO:0000256" key="3">
    <source>
        <dbReference type="ARBA" id="ARBA00022490"/>
    </source>
</evidence>
<evidence type="ECO:0000259" key="16">
    <source>
        <dbReference type="Pfam" id="PF08245"/>
    </source>
</evidence>
<feature type="binding site" evidence="12">
    <location>
        <position position="177"/>
    </location>
    <ligand>
        <name>UDP-N-acetyl-alpha-D-muramoyl-L-alanyl-D-glutamate</name>
        <dbReference type="ChEBI" id="CHEBI:83900"/>
    </ligand>
</feature>
<feature type="modified residue" description="N6-carboxylysine" evidence="12">
    <location>
        <position position="217"/>
    </location>
</feature>
<dbReference type="InterPro" id="IPR000713">
    <property type="entry name" value="Mur_ligase_N"/>
</dbReference>
<keyword evidence="12" id="KW-0460">Magnesium</keyword>
<evidence type="ECO:0000256" key="6">
    <source>
        <dbReference type="ARBA" id="ARBA00022741"/>
    </source>
</evidence>
<feature type="binding site" evidence="12">
    <location>
        <position position="32"/>
    </location>
    <ligand>
        <name>UDP-N-acetyl-alpha-D-muramoyl-L-alanyl-D-glutamate</name>
        <dbReference type="ChEBI" id="CHEBI:83900"/>
    </ligand>
</feature>
<feature type="binding site" evidence="12">
    <location>
        <position position="185"/>
    </location>
    <ligand>
        <name>UDP-N-acetyl-alpha-D-muramoyl-L-alanyl-D-glutamate</name>
        <dbReference type="ChEBI" id="CHEBI:83900"/>
    </ligand>
</feature>
<dbReference type="HAMAP" id="MF_00208">
    <property type="entry name" value="MurE"/>
    <property type="match status" value="1"/>
</dbReference>
<organism evidence="17 18">
    <name type="scientific">Aquibacillus albus</name>
    <dbReference type="NCBI Taxonomy" id="1168171"/>
    <lineage>
        <taxon>Bacteria</taxon>
        <taxon>Bacillati</taxon>
        <taxon>Bacillota</taxon>
        <taxon>Bacilli</taxon>
        <taxon>Bacillales</taxon>
        <taxon>Bacillaceae</taxon>
        <taxon>Aquibacillus</taxon>
    </lineage>
</organism>
<dbReference type="SUPFAM" id="SSF53244">
    <property type="entry name" value="MurD-like peptide ligases, peptide-binding domain"/>
    <property type="match status" value="1"/>
</dbReference>
<dbReference type="EC" id="6.3.2.-" evidence="12"/>
<evidence type="ECO:0000313" key="18">
    <source>
        <dbReference type="Proteomes" id="UP001296943"/>
    </source>
</evidence>
<dbReference type="InterPro" id="IPR004101">
    <property type="entry name" value="Mur_ligase_C"/>
</dbReference>
<feature type="binding site" evidence="12">
    <location>
        <begin position="111"/>
        <end position="117"/>
    </location>
    <ligand>
        <name>ATP</name>
        <dbReference type="ChEBI" id="CHEBI:30616"/>
    </ligand>
</feature>
<dbReference type="PROSITE" id="PS01011">
    <property type="entry name" value="FOLYLPOLYGLU_SYNT_1"/>
    <property type="match status" value="1"/>
</dbReference>
<evidence type="ECO:0000259" key="15">
    <source>
        <dbReference type="Pfam" id="PF02875"/>
    </source>
</evidence>
<feature type="domain" description="Mur ligase C-terminal" evidence="15">
    <location>
        <begin position="330"/>
        <end position="458"/>
    </location>
</feature>
<comment type="PTM">
    <text evidence="12">Carboxylation is probably crucial for Mg(2+) binding and, consequently, for the gamma-phosphate positioning of ATP.</text>
</comment>
<dbReference type="Gene3D" id="3.90.190.20">
    <property type="entry name" value="Mur ligase, C-terminal domain"/>
    <property type="match status" value="1"/>
</dbReference>
<evidence type="ECO:0000256" key="13">
    <source>
        <dbReference type="RuleBase" id="RU004135"/>
    </source>
</evidence>
<evidence type="ECO:0000259" key="14">
    <source>
        <dbReference type="Pfam" id="PF01225"/>
    </source>
</evidence>
<evidence type="ECO:0000256" key="7">
    <source>
        <dbReference type="ARBA" id="ARBA00022840"/>
    </source>
</evidence>